<evidence type="ECO:0000313" key="1">
    <source>
        <dbReference type="EMBL" id="AHY83461.1"/>
    </source>
</evidence>
<reference evidence="1 2" key="1">
    <citation type="submission" date="2014-10" db="EMBL/GenBank/DDBJ databases">
        <title>Complete genome sequence of e11/2, a T-even type bacteriophage specific for E. coli O157:H7.</title>
        <authorList>
            <person name="Coffey B."/>
            <person name="Ross P."/>
            <person name="O'Flynn G."/>
            <person name="O'Sullivan O."/>
            <person name="Casey A."/>
            <person name="Callanan M."/>
            <person name="Coffey A."/>
            <person name="McAuliffe O."/>
        </authorList>
    </citation>
    <scope>NUCLEOTIDE SEQUENCE [LARGE SCALE GENOMIC DNA]</scope>
</reference>
<sequence>MNIKKFQIDGIMNQIQALEYANKMMSTNWGIYTNEPGFKFCDMEFTKKLVGKDYVCPFSSPVNGMLKPALRDLYIAMNEEMIKELKRQLKVIQFGQGN</sequence>
<accession>A0A023ZUK7</accession>
<dbReference type="RefSeq" id="YP_009030868.1">
    <property type="nucleotide sequence ID" value="NC_024125.2"/>
</dbReference>
<evidence type="ECO:0000313" key="2">
    <source>
        <dbReference type="Proteomes" id="UP000024439"/>
    </source>
</evidence>
<dbReference type="EMBL" id="KJ668714">
    <property type="protein sequence ID" value="AHY83461.1"/>
    <property type="molecule type" value="Genomic_DNA"/>
</dbReference>
<name>A0A023ZUK7_9CAUD</name>
<dbReference type="Proteomes" id="UP000024439">
    <property type="component" value="Segment"/>
</dbReference>
<dbReference type="GeneID" id="19485412"/>
<proteinExistence type="predicted"/>
<organism evidence="1 2">
    <name type="scientific">Escherichia phage vB_EcoM_112</name>
    <dbReference type="NCBI Taxonomy" id="1495285"/>
    <lineage>
        <taxon>Viruses</taxon>
        <taxon>Duplodnaviria</taxon>
        <taxon>Heunggongvirae</taxon>
        <taxon>Uroviricota</taxon>
        <taxon>Caudoviricetes</taxon>
        <taxon>Pantevenvirales</taxon>
        <taxon>Straboviridae</taxon>
        <taxon>Tevenvirinae</taxon>
        <taxon>Tequatrovirus</taxon>
        <taxon>Tequatrovirus e112</taxon>
    </lineage>
</organism>
<gene>
    <name evidence="1" type="ORF">e112_273</name>
</gene>
<dbReference type="KEGG" id="vg:19485412"/>
<protein>
    <recommendedName>
        <fullName evidence="3">Anti-restriction nuclease</fullName>
    </recommendedName>
</protein>
<evidence type="ECO:0008006" key="3">
    <source>
        <dbReference type="Google" id="ProtNLM"/>
    </source>
</evidence>
<keyword evidence="2" id="KW-1185">Reference proteome</keyword>